<proteinExistence type="predicted"/>
<protein>
    <submittedName>
        <fullName evidence="2">Uncharacterized protein</fullName>
    </submittedName>
</protein>
<gene>
    <name evidence="2" type="ORF">AB840_12130</name>
</gene>
<evidence type="ECO:0000256" key="1">
    <source>
        <dbReference type="SAM" id="MobiDB-lite"/>
    </source>
</evidence>
<reference evidence="2 3" key="1">
    <citation type="submission" date="2015-06" db="EMBL/GenBank/DDBJ databases">
        <title>Draft genome sequence of beer spoilage bacterium Megasphaera cerevisiae type strain 20462.</title>
        <authorList>
            <person name="Kutumbaka K."/>
            <person name="Pasmowitz J."/>
            <person name="Mategko J."/>
            <person name="Reyes D."/>
            <person name="Friedrich A."/>
            <person name="Han S."/>
            <person name="Martens-Habbena W."/>
            <person name="Neal-McKinney J."/>
            <person name="Janagama H.K."/>
            <person name="Nadala C."/>
            <person name="Samadpour M."/>
        </authorList>
    </citation>
    <scope>NUCLEOTIDE SEQUENCE [LARGE SCALE GENOMIC DNA]</scope>
    <source>
        <strain evidence="2 3">DSM 20462</strain>
    </source>
</reference>
<feature type="compositionally biased region" description="Basic residues" evidence="1">
    <location>
        <begin position="1"/>
        <end position="15"/>
    </location>
</feature>
<feature type="region of interest" description="Disordered" evidence="1">
    <location>
        <begin position="1"/>
        <end position="22"/>
    </location>
</feature>
<dbReference type="AlphaFoldDB" id="A0A0J6WT49"/>
<evidence type="ECO:0000313" key="3">
    <source>
        <dbReference type="Proteomes" id="UP000036503"/>
    </source>
</evidence>
<dbReference type="InParanoid" id="A0A0J6WT49"/>
<evidence type="ECO:0000313" key="2">
    <source>
        <dbReference type="EMBL" id="KMO85679.1"/>
    </source>
</evidence>
<organism evidence="2 3">
    <name type="scientific">Megasphaera cerevisiae DSM 20462</name>
    <dbReference type="NCBI Taxonomy" id="1122219"/>
    <lineage>
        <taxon>Bacteria</taxon>
        <taxon>Bacillati</taxon>
        <taxon>Bacillota</taxon>
        <taxon>Negativicutes</taxon>
        <taxon>Veillonellales</taxon>
        <taxon>Veillonellaceae</taxon>
        <taxon>Megasphaera</taxon>
    </lineage>
</organism>
<dbReference type="EMBL" id="LEKT01000050">
    <property type="protein sequence ID" value="KMO85679.1"/>
    <property type="molecule type" value="Genomic_DNA"/>
</dbReference>
<dbReference type="PATRIC" id="fig|1122219.3.peg.2403"/>
<name>A0A0J6WT49_9FIRM</name>
<accession>A0A0J6WT49</accession>
<dbReference type="Proteomes" id="UP000036503">
    <property type="component" value="Unassembled WGS sequence"/>
</dbReference>
<dbReference type="SUPFAM" id="SSF75712">
    <property type="entry name" value="Rad50 coiled-coil Zn hook"/>
    <property type="match status" value="1"/>
</dbReference>
<sequence length="82" mass="10137">MGRKFHQHHPKRLKFSQKTTPDIKNNVTTKSRCCYCGRILYPDTWHYMWDEYGQRVKKCNNELECYRHRKDRAEEAYRNAIR</sequence>
<comment type="caution">
    <text evidence="2">The sequence shown here is derived from an EMBL/GenBank/DDBJ whole genome shotgun (WGS) entry which is preliminary data.</text>
</comment>
<keyword evidence="3" id="KW-1185">Reference proteome</keyword>